<dbReference type="EMBL" id="JABAGO010000016">
    <property type="protein sequence ID" value="NME98648.1"/>
    <property type="molecule type" value="Genomic_DNA"/>
</dbReference>
<reference evidence="2 3" key="1">
    <citation type="submission" date="2020-04" db="EMBL/GenBank/DDBJ databases">
        <authorList>
            <person name="Hitch T.C.A."/>
            <person name="Wylensek D."/>
            <person name="Clavel T."/>
        </authorList>
    </citation>
    <scope>NUCLEOTIDE SEQUENCE [LARGE SCALE GENOMIC DNA]</scope>
    <source>
        <strain evidence="2 3">WB01_D5_05</strain>
    </source>
</reference>
<dbReference type="AlphaFoldDB" id="A0A848CU20"/>
<protein>
    <submittedName>
        <fullName evidence="2">Spore gernimation protein GerPD</fullName>
    </submittedName>
</protein>
<name>A0A848CU20_ANEAE</name>
<dbReference type="RefSeq" id="WP_040302312.1">
    <property type="nucleotide sequence ID" value="NZ_CABKST010000124.1"/>
</dbReference>
<dbReference type="GeneID" id="92838939"/>
<evidence type="ECO:0000313" key="2">
    <source>
        <dbReference type="EMBL" id="NME98648.1"/>
    </source>
</evidence>
<dbReference type="Proteomes" id="UP000561326">
    <property type="component" value="Unassembled WGS sequence"/>
</dbReference>
<evidence type="ECO:0000256" key="1">
    <source>
        <dbReference type="SAM" id="MobiDB-lite"/>
    </source>
</evidence>
<organism evidence="2 3">
    <name type="scientific">Aneurinibacillus aneurinilyticus</name>
    <name type="common">Bacillus aneurinolyticus</name>
    <dbReference type="NCBI Taxonomy" id="1391"/>
    <lineage>
        <taxon>Bacteria</taxon>
        <taxon>Bacillati</taxon>
        <taxon>Bacillota</taxon>
        <taxon>Bacilli</taxon>
        <taxon>Bacillales</taxon>
        <taxon>Paenibacillaceae</taxon>
        <taxon>Aneurinibacillus group</taxon>
        <taxon>Aneurinibacillus</taxon>
    </lineage>
</organism>
<accession>A0A848CU20</accession>
<feature type="compositionally biased region" description="Pro residues" evidence="1">
    <location>
        <begin position="53"/>
        <end position="62"/>
    </location>
</feature>
<comment type="caution">
    <text evidence="2">The sequence shown here is derived from an EMBL/GenBank/DDBJ whole genome shotgun (WGS) entry which is preliminary data.</text>
</comment>
<dbReference type="OrthoDB" id="2455313at2"/>
<gene>
    <name evidence="2" type="ORF">HF838_10290</name>
</gene>
<sequence length="62" mass="6657">MKMNVINKELAVKNIRINEISTSSVFLIGDTKVITCSSVSDTPSESPAGAPEVPLPPETRSR</sequence>
<proteinExistence type="predicted"/>
<feature type="region of interest" description="Disordered" evidence="1">
    <location>
        <begin position="38"/>
        <end position="62"/>
    </location>
</feature>
<evidence type="ECO:0000313" key="3">
    <source>
        <dbReference type="Proteomes" id="UP000561326"/>
    </source>
</evidence>